<reference evidence="1" key="1">
    <citation type="submission" date="2020-09" db="EMBL/GenBank/DDBJ databases">
        <title>Novel species of Mucilaginibacter isolated from a glacier on the Tibetan Plateau.</title>
        <authorList>
            <person name="Liu Q."/>
            <person name="Xin Y.-H."/>
        </authorList>
    </citation>
    <scope>NUCLEOTIDE SEQUENCE</scope>
    <source>
        <strain evidence="1">ZB1P21</strain>
    </source>
</reference>
<sequence length="463" mass="53105">MIMIDNSKKIRHLYSRAGFGLRFEDLRMAEHSTVKQAVEQLFKSSEEIKPLDIIAGNIDYKTFLSKGNDMTKKMFFQEQRQQEKGLNVYWVKQMSDTNAQLREKMTLFWHNHFACRTQNAWYAQQLNNIHRTNAIGNFKTMLLEVAKAPAMLQFLNNQQNQKNHPNENFARELMELFTIGRGNYTEQEVKESARAFTGWGFNQQGMFVTRPNLHDTGQKTFLGQTGNFGGEEIIDMLLAKKETAKFISTKLYKYLVNETPDPAHVNAMADVLYNSKYDITPLLKFVFTSDWFYDLKNTGNMIKAPVEFIVSMNRQFYVQYQNPDIMMQFERTLGQVLFYPPNVAGWPGGKNWIDSSSLMYRIKIPSTVLNGGVIDFTGKADPEDEAFITNTLKSKQAVATQVQTQPDWDKFLGEIPAHTSKTTIAQVILSPALNSSVMDVVNRSTDIKTMVIELVSTPEYQLS</sequence>
<proteinExistence type="predicted"/>
<dbReference type="AlphaFoldDB" id="A0A926NKS2"/>
<gene>
    <name evidence="1" type="ORF">IDJ76_12315</name>
</gene>
<evidence type="ECO:0000313" key="1">
    <source>
        <dbReference type="EMBL" id="MBD1393884.1"/>
    </source>
</evidence>
<dbReference type="EMBL" id="JACWMX010000004">
    <property type="protein sequence ID" value="MBD1393884.1"/>
    <property type="molecule type" value="Genomic_DNA"/>
</dbReference>
<keyword evidence="2" id="KW-1185">Reference proteome</keyword>
<dbReference type="Proteomes" id="UP000619078">
    <property type="component" value="Unassembled WGS sequence"/>
</dbReference>
<name>A0A926NKS2_9SPHI</name>
<organism evidence="1 2">
    <name type="scientific">Mucilaginibacter glaciei</name>
    <dbReference type="NCBI Taxonomy" id="2772109"/>
    <lineage>
        <taxon>Bacteria</taxon>
        <taxon>Pseudomonadati</taxon>
        <taxon>Bacteroidota</taxon>
        <taxon>Sphingobacteriia</taxon>
        <taxon>Sphingobacteriales</taxon>
        <taxon>Sphingobacteriaceae</taxon>
        <taxon>Mucilaginibacter</taxon>
    </lineage>
</organism>
<accession>A0A926NKS2</accession>
<dbReference type="Pfam" id="PF08811">
    <property type="entry name" value="DUF1800"/>
    <property type="match status" value="1"/>
</dbReference>
<evidence type="ECO:0000313" key="2">
    <source>
        <dbReference type="Proteomes" id="UP000619078"/>
    </source>
</evidence>
<protein>
    <submittedName>
        <fullName evidence="1">DUF1800 domain-containing protein</fullName>
    </submittedName>
</protein>
<dbReference type="InterPro" id="IPR014917">
    <property type="entry name" value="DUF1800"/>
</dbReference>
<comment type="caution">
    <text evidence="1">The sequence shown here is derived from an EMBL/GenBank/DDBJ whole genome shotgun (WGS) entry which is preliminary data.</text>
</comment>